<organism evidence="2 3">
    <name type="scientific">Halorubrum glutamatedens</name>
    <dbReference type="NCBI Taxonomy" id="2707018"/>
    <lineage>
        <taxon>Archaea</taxon>
        <taxon>Methanobacteriati</taxon>
        <taxon>Methanobacteriota</taxon>
        <taxon>Stenosarchaea group</taxon>
        <taxon>Halobacteria</taxon>
        <taxon>Halobacteriales</taxon>
        <taxon>Haloferacaceae</taxon>
        <taxon>Halorubrum</taxon>
    </lineage>
</organism>
<dbReference type="Proteomes" id="UP001596145">
    <property type="component" value="Unassembled WGS sequence"/>
</dbReference>
<keyword evidence="1" id="KW-0472">Membrane</keyword>
<feature type="transmembrane region" description="Helical" evidence="1">
    <location>
        <begin position="114"/>
        <end position="135"/>
    </location>
</feature>
<evidence type="ECO:0000313" key="3">
    <source>
        <dbReference type="Proteomes" id="UP001596145"/>
    </source>
</evidence>
<evidence type="ECO:0000256" key="1">
    <source>
        <dbReference type="SAM" id="Phobius"/>
    </source>
</evidence>
<protein>
    <submittedName>
        <fullName evidence="2">Uncharacterized protein</fullName>
    </submittedName>
</protein>
<dbReference type="AlphaFoldDB" id="A0ABD5QM00"/>
<gene>
    <name evidence="2" type="ORF">ACFPJA_00820</name>
</gene>
<sequence>MVDDTSATATAGRIGSLTATHWVGVAAAVVSALVHLVLGVGFLSDFLEAGLPVSLAMGVAFLVASGGFLLGIWLVVTGQFLPTTYLLGIPFTAGQIVLWYVLNSPGLPTPPAMNPLSAADKVAQIALIAVLVVLYRRES</sequence>
<keyword evidence="3" id="KW-1185">Reference proteome</keyword>
<dbReference type="EMBL" id="JBHSKV010000001">
    <property type="protein sequence ID" value="MFC5133272.1"/>
    <property type="molecule type" value="Genomic_DNA"/>
</dbReference>
<feature type="transmembrane region" description="Helical" evidence="1">
    <location>
        <begin position="22"/>
        <end position="43"/>
    </location>
</feature>
<accession>A0ABD5QM00</accession>
<reference evidence="2 3" key="1">
    <citation type="journal article" date="2019" name="Int. J. Syst. Evol. Microbiol.">
        <title>The Global Catalogue of Microorganisms (GCM) 10K type strain sequencing project: providing services to taxonomists for standard genome sequencing and annotation.</title>
        <authorList>
            <consortium name="The Broad Institute Genomics Platform"/>
            <consortium name="The Broad Institute Genome Sequencing Center for Infectious Disease"/>
            <person name="Wu L."/>
            <person name="Ma J."/>
        </authorList>
    </citation>
    <scope>NUCLEOTIDE SEQUENCE [LARGE SCALE GENOMIC DNA]</scope>
    <source>
        <strain evidence="2 3">CGMCC 1.16026</strain>
    </source>
</reference>
<evidence type="ECO:0000313" key="2">
    <source>
        <dbReference type="EMBL" id="MFC5133272.1"/>
    </source>
</evidence>
<name>A0ABD5QM00_9EURY</name>
<keyword evidence="1" id="KW-1133">Transmembrane helix</keyword>
<feature type="transmembrane region" description="Helical" evidence="1">
    <location>
        <begin position="55"/>
        <end position="76"/>
    </location>
</feature>
<comment type="caution">
    <text evidence="2">The sequence shown here is derived from an EMBL/GenBank/DDBJ whole genome shotgun (WGS) entry which is preliminary data.</text>
</comment>
<dbReference type="RefSeq" id="WP_122104042.1">
    <property type="nucleotide sequence ID" value="NZ_JBHSKV010000001.1"/>
</dbReference>
<proteinExistence type="predicted"/>
<keyword evidence="1" id="KW-0812">Transmembrane</keyword>
<feature type="transmembrane region" description="Helical" evidence="1">
    <location>
        <begin position="83"/>
        <end position="102"/>
    </location>
</feature>